<evidence type="ECO:0000313" key="2">
    <source>
        <dbReference type="EMBL" id="KAA1260097.1"/>
    </source>
</evidence>
<gene>
    <name evidence="2" type="ORF">LF1_26360</name>
</gene>
<dbReference type="RefSeq" id="WP_157593985.1">
    <property type="nucleotide sequence ID" value="NZ_LWSK01000122.1"/>
</dbReference>
<evidence type="ECO:0000256" key="1">
    <source>
        <dbReference type="SAM" id="MobiDB-lite"/>
    </source>
</evidence>
<comment type="caution">
    <text evidence="2">The sequence shown here is derived from an EMBL/GenBank/DDBJ whole genome shotgun (WGS) entry which is preliminary data.</text>
</comment>
<dbReference type="Proteomes" id="UP000322699">
    <property type="component" value="Unassembled WGS sequence"/>
</dbReference>
<feature type="region of interest" description="Disordered" evidence="1">
    <location>
        <begin position="22"/>
        <end position="54"/>
    </location>
</feature>
<keyword evidence="3" id="KW-1185">Reference proteome</keyword>
<dbReference type="AlphaFoldDB" id="A0A5B1CFX1"/>
<feature type="compositionally biased region" description="Basic and acidic residues" evidence="1">
    <location>
        <begin position="30"/>
        <end position="54"/>
    </location>
</feature>
<organism evidence="2 3">
    <name type="scientific">Rubripirellula obstinata</name>
    <dbReference type="NCBI Taxonomy" id="406547"/>
    <lineage>
        <taxon>Bacteria</taxon>
        <taxon>Pseudomonadati</taxon>
        <taxon>Planctomycetota</taxon>
        <taxon>Planctomycetia</taxon>
        <taxon>Pirellulales</taxon>
        <taxon>Pirellulaceae</taxon>
        <taxon>Rubripirellula</taxon>
    </lineage>
</organism>
<proteinExistence type="predicted"/>
<protein>
    <submittedName>
        <fullName evidence="2">Uncharacterized protein</fullName>
    </submittedName>
</protein>
<evidence type="ECO:0000313" key="3">
    <source>
        <dbReference type="Proteomes" id="UP000322699"/>
    </source>
</evidence>
<dbReference type="EMBL" id="VRLW01000001">
    <property type="protein sequence ID" value="KAA1260097.1"/>
    <property type="molecule type" value="Genomic_DNA"/>
</dbReference>
<accession>A0A5B1CFX1</accession>
<name>A0A5B1CFX1_9BACT</name>
<sequence>MINPSMTIETVHGLKETVSLSNFIVGPPSSKKEESTDHETRERNESSDRNKSQR</sequence>
<reference evidence="2 3" key="1">
    <citation type="submission" date="2019-08" db="EMBL/GenBank/DDBJ databases">
        <title>Deep-cultivation of Planctomycetes and their phenomic and genomic characterization uncovers novel biology.</title>
        <authorList>
            <person name="Wiegand S."/>
            <person name="Jogler M."/>
            <person name="Boedeker C."/>
            <person name="Pinto D."/>
            <person name="Vollmers J."/>
            <person name="Rivas-Marin E."/>
            <person name="Kohn T."/>
            <person name="Peeters S.H."/>
            <person name="Heuer A."/>
            <person name="Rast P."/>
            <person name="Oberbeckmann S."/>
            <person name="Bunk B."/>
            <person name="Jeske O."/>
            <person name="Meyerdierks A."/>
            <person name="Storesund J.E."/>
            <person name="Kallscheuer N."/>
            <person name="Luecker S."/>
            <person name="Lage O.M."/>
            <person name="Pohl T."/>
            <person name="Merkel B.J."/>
            <person name="Hornburger P."/>
            <person name="Mueller R.-W."/>
            <person name="Bruemmer F."/>
            <person name="Labrenz M."/>
            <person name="Spormann A.M."/>
            <person name="Op Den Camp H."/>
            <person name="Overmann J."/>
            <person name="Amann R."/>
            <person name="Jetten M.S.M."/>
            <person name="Mascher T."/>
            <person name="Medema M.H."/>
            <person name="Devos D.P."/>
            <person name="Kaster A.-K."/>
            <person name="Ovreas L."/>
            <person name="Rohde M."/>
            <person name="Galperin M.Y."/>
            <person name="Jogler C."/>
        </authorList>
    </citation>
    <scope>NUCLEOTIDE SEQUENCE [LARGE SCALE GENOMIC DNA]</scope>
    <source>
        <strain evidence="2 3">LF1</strain>
    </source>
</reference>